<protein>
    <submittedName>
        <fullName evidence="3">Uncharacterized protein</fullName>
    </submittedName>
</protein>
<proteinExistence type="predicted"/>
<feature type="compositionally biased region" description="Polar residues" evidence="1">
    <location>
        <begin position="185"/>
        <end position="206"/>
    </location>
</feature>
<feature type="region of interest" description="Disordered" evidence="1">
    <location>
        <begin position="1284"/>
        <end position="1383"/>
    </location>
</feature>
<dbReference type="STRING" id="930990.A0A067LWR0"/>
<evidence type="ECO:0000313" key="3">
    <source>
        <dbReference type="EMBL" id="KDQ07634.1"/>
    </source>
</evidence>
<feature type="compositionally biased region" description="Low complexity" evidence="1">
    <location>
        <begin position="207"/>
        <end position="216"/>
    </location>
</feature>
<dbReference type="InterPro" id="IPR015943">
    <property type="entry name" value="WD40/YVTN_repeat-like_dom_sf"/>
</dbReference>
<feature type="region of interest" description="Disordered" evidence="1">
    <location>
        <begin position="266"/>
        <end position="355"/>
    </location>
</feature>
<keyword evidence="4" id="KW-1185">Reference proteome</keyword>
<feature type="compositionally biased region" description="Basic and acidic residues" evidence="1">
    <location>
        <begin position="965"/>
        <end position="976"/>
    </location>
</feature>
<accession>A0A067LWR0</accession>
<keyword evidence="2" id="KW-0812">Transmembrane</keyword>
<feature type="compositionally biased region" description="Low complexity" evidence="1">
    <location>
        <begin position="1374"/>
        <end position="1383"/>
    </location>
</feature>
<feature type="compositionally biased region" description="Polar residues" evidence="1">
    <location>
        <begin position="1333"/>
        <end position="1343"/>
    </location>
</feature>
<gene>
    <name evidence="3" type="ORF">BOTBODRAFT_180504</name>
</gene>
<dbReference type="SUPFAM" id="SSF50978">
    <property type="entry name" value="WD40 repeat-like"/>
    <property type="match status" value="1"/>
</dbReference>
<name>A0A067LWR0_BOTB1</name>
<dbReference type="HOGENOM" id="CLU_243368_0_0_1"/>
<feature type="region of interest" description="Disordered" evidence="1">
    <location>
        <begin position="1425"/>
        <end position="1446"/>
    </location>
</feature>
<feature type="compositionally biased region" description="Basic and acidic residues" evidence="1">
    <location>
        <begin position="1345"/>
        <end position="1360"/>
    </location>
</feature>
<feature type="compositionally biased region" description="Polar residues" evidence="1">
    <location>
        <begin position="292"/>
        <end position="305"/>
    </location>
</feature>
<feature type="compositionally biased region" description="Basic and acidic residues" evidence="1">
    <location>
        <begin position="1428"/>
        <end position="1442"/>
    </location>
</feature>
<sequence>MAPEKTQCFIPRPLCPARATLIQMKYRNWEAVYRNAAVRFCSTGIEVVDITARSGARIRFLYNKMDIFTAAVWPNVVLWRDSATQRTWGLSFRDHRDMQWELERFPFIQVFIEPDRATVYEYRQTLERDNFLVVSLLPGKDSPEVKLEPTPEEQARMDENYLLELQSPYPTPEESPSPSEHGLLPSNSTHPSEVTEDQSTTEFLTPSSSRNSEYSSGNQNAPTLRQKIFTPSHSREALPTLRRNYFAPSNSLSISLSSDLRKDLFGDSLDEPLTPLPEHEEQAPSGPRANVSPPTTTMPSIAAHSSSRKAKNKRPQNGGPPPRGMVTRSKNRDTAKENSTRAAAASRFCPYPPKSDNQLPAPQRVTIHSVSRCYYCYQGGFITPCVRCQKGMCYSHDGISGCLPFELTTLPPDLLCADCYRITREPVAYPLPSRSLGIGRCGISGSPLYCYSIVAPEHPPAMAVRHLHAFIEMRYLGLQKNDVLVRELVLDDLRPVREDEAFLQESLRGMSSFQSRCELYFFSHPHPLKVRARFPSSSLLLTLATHAAEEDGTILFCSKFRSLNMVIETLLPTASIATWGQSVLVLLVCGGLVNKALAQVRWASLLASGGADGLVCIWATSTGELVQEVECESEITCLIWTNDSVLLCAAGQGKVAFIRVNSNSAAPPIICDCISALPGTPIDHLAFYSDRKKSILCAAGRGAASLWKLDDRTGRWFSPPRRIPQHAQDEYVASARFIHQGDTLMLSYAQRQEIVCWKVSPWTQLFRITLPTRILAISPDENEVVVYNLKNGFDVYRYASPISSAPESAGRHLSGILEPRPQSTYLITVSTFQLPAGANSDIAILSTSPSMSYIDIWSEPEPEKDQVALWYYLAPIVLGILFTMFLAPDESEDFLKDVPNIWKLGTEYAIAAFVVLRNLAEKAWDEFYSALPSMQQQNSRRLLDMRRPTPLDASPSLSPIDQETSQEHPEKMQGREKPRHSNAKQSERVLSETEYNLFIENQQLREAVSDIADIKVDVRAGNTRVKALSATSQSQFALVETLKADIIEGRAELRDAIGSSTNRLLKTVAENCASSGMSIERTTSEIQAMLQSGARENGRVVSLASQNLSETQAARAESANDLSIVRAKLDDLGNHLDTRLEYQDELLRVLIARLPPRRQSRLSPPADRASYGDTSWYDECQAYAGKGTPELRDSLEECSNLLGENVGNNLLREILDDDFGLSDPGQTPSLSALSSGRVSPVEPEVEVFNPGSTMPSAPSSSDRQIIRGQNVHLLVDAHGWYKSADDRTETSTEGSKTGDFYEGEEIGRCDEVSLPPSETDSSKIDQAHPEATGVQSSDSVKSARSTKEKENLDDSKHEPANEPVCSDKDDDTEIAGGAEIGAPPGIYEHSRALVLRVSGETPSVDDEYSLGNGEHLRALVPQCANEASKADNSQKRLEREEPAPDLGAGFASCSTAEYVSDSAAESIRGSVARSSEAYLGLMDYLPWRSFASVRIKFEFSFLVSFFPAGAVKTAKEELSVRCTYLGSGTFGIIHAAYGNIIEGYAAGKFHLQLEKSRATGKLVFQGLWEGATNLKFRLVSFSARVPTVQEMFLWSCYAWAAVIHTVYSPSFQLILCIIVWISTNL</sequence>
<dbReference type="InParanoid" id="A0A067LWR0"/>
<evidence type="ECO:0000256" key="2">
    <source>
        <dbReference type="SAM" id="Phobius"/>
    </source>
</evidence>
<keyword evidence="2" id="KW-0472">Membrane</keyword>
<feature type="transmembrane region" description="Helical" evidence="2">
    <location>
        <begin position="1597"/>
        <end position="1621"/>
    </location>
</feature>
<evidence type="ECO:0000313" key="4">
    <source>
        <dbReference type="Proteomes" id="UP000027195"/>
    </source>
</evidence>
<feature type="compositionally biased region" description="Basic and acidic residues" evidence="1">
    <location>
        <begin position="330"/>
        <end position="339"/>
    </location>
</feature>
<evidence type="ECO:0000256" key="1">
    <source>
        <dbReference type="SAM" id="MobiDB-lite"/>
    </source>
</evidence>
<reference evidence="4" key="1">
    <citation type="journal article" date="2014" name="Proc. Natl. Acad. Sci. U.S.A.">
        <title>Extensive sampling of basidiomycete genomes demonstrates inadequacy of the white-rot/brown-rot paradigm for wood decay fungi.</title>
        <authorList>
            <person name="Riley R."/>
            <person name="Salamov A.A."/>
            <person name="Brown D.W."/>
            <person name="Nagy L.G."/>
            <person name="Floudas D."/>
            <person name="Held B.W."/>
            <person name="Levasseur A."/>
            <person name="Lombard V."/>
            <person name="Morin E."/>
            <person name="Otillar R."/>
            <person name="Lindquist E.A."/>
            <person name="Sun H."/>
            <person name="LaButti K.M."/>
            <person name="Schmutz J."/>
            <person name="Jabbour D."/>
            <person name="Luo H."/>
            <person name="Baker S.E."/>
            <person name="Pisabarro A.G."/>
            <person name="Walton J.D."/>
            <person name="Blanchette R.A."/>
            <person name="Henrissat B."/>
            <person name="Martin F."/>
            <person name="Cullen D."/>
            <person name="Hibbett D.S."/>
            <person name="Grigoriev I.V."/>
        </authorList>
    </citation>
    <scope>NUCLEOTIDE SEQUENCE [LARGE SCALE GENOMIC DNA]</scope>
    <source>
        <strain evidence="4">FD-172 SS1</strain>
    </source>
</reference>
<dbReference type="OrthoDB" id="2627610at2759"/>
<dbReference type="EMBL" id="KL198103">
    <property type="protein sequence ID" value="KDQ07634.1"/>
    <property type="molecule type" value="Genomic_DNA"/>
</dbReference>
<dbReference type="InterPro" id="IPR036322">
    <property type="entry name" value="WD40_repeat_dom_sf"/>
</dbReference>
<feature type="region of interest" description="Disordered" evidence="1">
    <location>
        <begin position="952"/>
        <end position="988"/>
    </location>
</feature>
<feature type="region of interest" description="Disordered" evidence="1">
    <location>
        <begin position="167"/>
        <end position="233"/>
    </location>
</feature>
<keyword evidence="2" id="KW-1133">Transmembrane helix</keyword>
<dbReference type="Proteomes" id="UP000027195">
    <property type="component" value="Unassembled WGS sequence"/>
</dbReference>
<dbReference type="Gene3D" id="2.130.10.10">
    <property type="entry name" value="YVTN repeat-like/Quinoprotein amine dehydrogenase"/>
    <property type="match status" value="1"/>
</dbReference>
<organism evidence="3 4">
    <name type="scientific">Botryobasidium botryosum (strain FD-172 SS1)</name>
    <dbReference type="NCBI Taxonomy" id="930990"/>
    <lineage>
        <taxon>Eukaryota</taxon>
        <taxon>Fungi</taxon>
        <taxon>Dikarya</taxon>
        <taxon>Basidiomycota</taxon>
        <taxon>Agaricomycotina</taxon>
        <taxon>Agaricomycetes</taxon>
        <taxon>Cantharellales</taxon>
        <taxon>Botryobasidiaceae</taxon>
        <taxon>Botryobasidium</taxon>
    </lineage>
</organism>